<dbReference type="Proteomes" id="UP001156102">
    <property type="component" value="Unassembled WGS sequence"/>
</dbReference>
<evidence type="ECO:0000313" key="1">
    <source>
        <dbReference type="EMBL" id="MCP8969951.1"/>
    </source>
</evidence>
<protein>
    <recommendedName>
        <fullName evidence="3">XRE family transcriptional regulator</fullName>
    </recommendedName>
</protein>
<accession>A0AA41X6Q5</accession>
<sequence>MLKQELLQELEEYVQSQSLFAPELQRVMEAPASELDDFIERRRKPSLRQMLFHFIDQAGMSDPEVYKKAGMDRKLFSKIRSNPDYRPKKNTILALAFALELDQSDTEDLLNTAGYSLSDSETFDLVIQFCLERQIYDLHDVNAALDHFRLEPLLH</sequence>
<keyword evidence="2" id="KW-1185">Reference proteome</keyword>
<name>A0AA41X6Q5_9BACI</name>
<gene>
    <name evidence="1" type="ORF">NK662_15600</name>
</gene>
<comment type="caution">
    <text evidence="1">The sequence shown here is derived from an EMBL/GenBank/DDBJ whole genome shotgun (WGS) entry which is preliminary data.</text>
</comment>
<reference evidence="1" key="1">
    <citation type="submission" date="2022-07" db="EMBL/GenBank/DDBJ databases">
        <authorList>
            <person name="Li W.-J."/>
            <person name="Deng Q.-Q."/>
        </authorList>
    </citation>
    <scope>NUCLEOTIDE SEQUENCE</scope>
    <source>
        <strain evidence="1">SYSU M60031</strain>
    </source>
</reference>
<dbReference type="SUPFAM" id="SSF47413">
    <property type="entry name" value="lambda repressor-like DNA-binding domains"/>
    <property type="match status" value="1"/>
</dbReference>
<dbReference type="InterPro" id="IPR010982">
    <property type="entry name" value="Lambda_DNA-bd_dom_sf"/>
</dbReference>
<proteinExistence type="predicted"/>
<dbReference type="RefSeq" id="WP_254759869.1">
    <property type="nucleotide sequence ID" value="NZ_JANCLT010000008.1"/>
</dbReference>
<organism evidence="1 2">
    <name type="scientific">Ectobacillus ponti</name>
    <dbReference type="NCBI Taxonomy" id="2961894"/>
    <lineage>
        <taxon>Bacteria</taxon>
        <taxon>Bacillati</taxon>
        <taxon>Bacillota</taxon>
        <taxon>Bacilli</taxon>
        <taxon>Bacillales</taxon>
        <taxon>Bacillaceae</taxon>
        <taxon>Ectobacillus</taxon>
    </lineage>
</organism>
<evidence type="ECO:0000313" key="2">
    <source>
        <dbReference type="Proteomes" id="UP001156102"/>
    </source>
</evidence>
<evidence type="ECO:0008006" key="3">
    <source>
        <dbReference type="Google" id="ProtNLM"/>
    </source>
</evidence>
<dbReference type="AlphaFoldDB" id="A0AA41X6Q5"/>
<dbReference type="EMBL" id="JANCLT010000008">
    <property type="protein sequence ID" value="MCP8969951.1"/>
    <property type="molecule type" value="Genomic_DNA"/>
</dbReference>
<dbReference type="GO" id="GO:0003677">
    <property type="term" value="F:DNA binding"/>
    <property type="evidence" value="ECO:0007669"/>
    <property type="project" value="InterPro"/>
</dbReference>